<feature type="transmembrane region" description="Helical" evidence="1">
    <location>
        <begin position="30"/>
        <end position="50"/>
    </location>
</feature>
<dbReference type="EMBL" id="LT960611">
    <property type="protein sequence ID" value="SON49023.1"/>
    <property type="molecule type" value="Genomic_DNA"/>
</dbReference>
<accession>A0A2N8ZAX6</accession>
<sequence length="52" mass="6484">MKHFKNYSGRIVIFDTSLLLYIYRYLKLFILDYKIILFSFLNKVNIYFMLCF</sequence>
<dbReference type="KEGG" id="vta:A1044"/>
<protein>
    <submittedName>
        <fullName evidence="2">Uncharacterized protein</fullName>
    </submittedName>
</protein>
<evidence type="ECO:0000256" key="1">
    <source>
        <dbReference type="SAM" id="Phobius"/>
    </source>
</evidence>
<organism evidence="2 3">
    <name type="scientific">Vibrio tapetis subsp. tapetis</name>
    <dbReference type="NCBI Taxonomy" id="1671868"/>
    <lineage>
        <taxon>Bacteria</taxon>
        <taxon>Pseudomonadati</taxon>
        <taxon>Pseudomonadota</taxon>
        <taxon>Gammaproteobacteria</taxon>
        <taxon>Vibrionales</taxon>
        <taxon>Vibrionaceae</taxon>
        <taxon>Vibrio</taxon>
    </lineage>
</organism>
<proteinExistence type="predicted"/>
<reference evidence="2 3" key="1">
    <citation type="submission" date="2017-10" db="EMBL/GenBank/DDBJ databases">
        <authorList>
            <person name="Banno H."/>
            <person name="Chua N.-H."/>
        </authorList>
    </citation>
    <scope>NUCLEOTIDE SEQUENCE [LARGE SCALE GENOMIC DNA]</scope>
    <source>
        <strain evidence="2">Vibrio tapetis CECT4600</strain>
    </source>
</reference>
<keyword evidence="1" id="KW-0812">Transmembrane</keyword>
<keyword evidence="1" id="KW-1133">Transmembrane helix</keyword>
<evidence type="ECO:0000313" key="3">
    <source>
        <dbReference type="Proteomes" id="UP000235828"/>
    </source>
</evidence>
<name>A0A2N8ZAX6_9VIBR</name>
<gene>
    <name evidence="2" type="ORF">VTAP4600_A1044</name>
</gene>
<keyword evidence="1" id="KW-0472">Membrane</keyword>
<evidence type="ECO:0000313" key="2">
    <source>
        <dbReference type="EMBL" id="SON49023.1"/>
    </source>
</evidence>
<dbReference type="AlphaFoldDB" id="A0A2N8ZAX6"/>
<dbReference type="Proteomes" id="UP000235828">
    <property type="component" value="Chromosome A"/>
</dbReference>
<keyword evidence="3" id="KW-1185">Reference proteome</keyword>